<sequence>MLDGGIHMVKDSTKKHVRRNLETEIGESLQFVHVAKGKVLVYPDNLSRDELVKQNVFLMNTVQNLESKVQPTVYGPHPPRKALHKPVVKKRTLDADPIILPPYNAGERVGPPSRLHIALDNRKVVEQAQKKNLIWIFARLHAASSQENPVAGWTGFNITTRDNEDVSQNTVAYLPTINAPATEMSTIHEVLIRSQKIMNTLELKSIVVVCDQAIYAKAVEILWKHKDKFSHIVPRLGAFHTICTLMAIIGKRV</sequence>
<dbReference type="Proteomes" id="UP001286313">
    <property type="component" value="Unassembled WGS sequence"/>
</dbReference>
<proteinExistence type="predicted"/>
<protein>
    <submittedName>
        <fullName evidence="1">Uncharacterized protein</fullName>
    </submittedName>
</protein>
<name>A0AAE1GKB2_PETCI</name>
<dbReference type="PANTHER" id="PTHR46704:SF9">
    <property type="entry name" value="BHLH DOMAIN-CONTAINING PROTEIN"/>
    <property type="match status" value="1"/>
</dbReference>
<dbReference type="PANTHER" id="PTHR46704">
    <property type="entry name" value="CXC DOMAIN-CONTAINING PROTEIN-RELATED"/>
    <property type="match status" value="1"/>
</dbReference>
<evidence type="ECO:0000313" key="1">
    <source>
        <dbReference type="EMBL" id="KAK3891093.1"/>
    </source>
</evidence>
<comment type="caution">
    <text evidence="1">The sequence shown here is derived from an EMBL/GenBank/DDBJ whole genome shotgun (WGS) entry which is preliminary data.</text>
</comment>
<keyword evidence="2" id="KW-1185">Reference proteome</keyword>
<dbReference type="EMBL" id="JAWQEG010000367">
    <property type="protein sequence ID" value="KAK3891093.1"/>
    <property type="molecule type" value="Genomic_DNA"/>
</dbReference>
<gene>
    <name evidence="1" type="ORF">Pcinc_004996</name>
</gene>
<organism evidence="1 2">
    <name type="scientific">Petrolisthes cinctipes</name>
    <name type="common">Flat porcelain crab</name>
    <dbReference type="NCBI Taxonomy" id="88211"/>
    <lineage>
        <taxon>Eukaryota</taxon>
        <taxon>Metazoa</taxon>
        <taxon>Ecdysozoa</taxon>
        <taxon>Arthropoda</taxon>
        <taxon>Crustacea</taxon>
        <taxon>Multicrustacea</taxon>
        <taxon>Malacostraca</taxon>
        <taxon>Eumalacostraca</taxon>
        <taxon>Eucarida</taxon>
        <taxon>Decapoda</taxon>
        <taxon>Pleocyemata</taxon>
        <taxon>Anomura</taxon>
        <taxon>Galatheoidea</taxon>
        <taxon>Porcellanidae</taxon>
        <taxon>Petrolisthes</taxon>
    </lineage>
</organism>
<dbReference type="AlphaFoldDB" id="A0AAE1GKB2"/>
<reference evidence="1" key="1">
    <citation type="submission" date="2023-10" db="EMBL/GenBank/DDBJ databases">
        <title>Genome assemblies of two species of porcelain crab, Petrolisthes cinctipes and Petrolisthes manimaculis (Anomura: Porcellanidae).</title>
        <authorList>
            <person name="Angst P."/>
        </authorList>
    </citation>
    <scope>NUCLEOTIDE SEQUENCE</scope>
    <source>
        <strain evidence="1">PB745_01</strain>
        <tissue evidence="1">Gill</tissue>
    </source>
</reference>
<accession>A0AAE1GKB2</accession>
<evidence type="ECO:0000313" key="2">
    <source>
        <dbReference type="Proteomes" id="UP001286313"/>
    </source>
</evidence>